<feature type="domain" description="Amino acid permease/ SLC12A" evidence="8">
    <location>
        <begin position="1"/>
        <end position="433"/>
    </location>
</feature>
<comment type="subcellular location">
    <subcellularLocation>
        <location evidence="1">Membrane</location>
        <topology evidence="1">Multi-pass membrane protein</topology>
    </subcellularLocation>
</comment>
<dbReference type="InterPro" id="IPR004840">
    <property type="entry name" value="Amino_acid_permease_CS"/>
</dbReference>
<keyword evidence="3 7" id="KW-0812">Transmembrane</keyword>
<protein>
    <submittedName>
        <fullName evidence="9">Amino acid transporter</fullName>
    </submittedName>
</protein>
<feature type="transmembrane region" description="Helical" evidence="7">
    <location>
        <begin position="261"/>
        <end position="283"/>
    </location>
</feature>
<feature type="transmembrane region" description="Helical" evidence="7">
    <location>
        <begin position="407"/>
        <end position="425"/>
    </location>
</feature>
<feature type="transmembrane region" description="Helical" evidence="7">
    <location>
        <begin position="31"/>
        <end position="50"/>
    </location>
</feature>
<dbReference type="InterPro" id="IPR004841">
    <property type="entry name" value="AA-permease/SLC12A_dom"/>
</dbReference>
<proteinExistence type="predicted"/>
<reference evidence="9 10" key="1">
    <citation type="submission" date="2016-07" db="EMBL/GenBank/DDBJ databases">
        <title>Pervasive Adenine N6-methylation of Active Genes in Fungi.</title>
        <authorList>
            <consortium name="DOE Joint Genome Institute"/>
            <person name="Mondo S.J."/>
            <person name="Dannebaum R.O."/>
            <person name="Kuo R.C."/>
            <person name="Labutti K."/>
            <person name="Haridas S."/>
            <person name="Kuo A."/>
            <person name="Salamov A."/>
            <person name="Ahrendt S.R."/>
            <person name="Lipzen A."/>
            <person name="Sullivan W."/>
            <person name="Andreopoulos W.B."/>
            <person name="Clum A."/>
            <person name="Lindquist E."/>
            <person name="Daum C."/>
            <person name="Ramamoorthy G.K."/>
            <person name="Gryganskyi A."/>
            <person name="Culley D."/>
            <person name="Magnuson J.K."/>
            <person name="James T.Y."/>
            <person name="O'Malley M.A."/>
            <person name="Stajich J.E."/>
            <person name="Spatafora J.W."/>
            <person name="Visel A."/>
            <person name="Grigoriev I.V."/>
        </authorList>
    </citation>
    <scope>NUCLEOTIDE SEQUENCE [LARGE SCALE GENOMIC DNA]</scope>
    <source>
        <strain evidence="9 10">ATCC 12442</strain>
    </source>
</reference>
<organism evidence="9 10">
    <name type="scientific">Linderina pennispora</name>
    <dbReference type="NCBI Taxonomy" id="61395"/>
    <lineage>
        <taxon>Eukaryota</taxon>
        <taxon>Fungi</taxon>
        <taxon>Fungi incertae sedis</taxon>
        <taxon>Zoopagomycota</taxon>
        <taxon>Kickxellomycotina</taxon>
        <taxon>Kickxellomycetes</taxon>
        <taxon>Kickxellales</taxon>
        <taxon>Kickxellaceae</taxon>
        <taxon>Linderina</taxon>
    </lineage>
</organism>
<dbReference type="PIRSF" id="PIRSF006060">
    <property type="entry name" value="AA_transporter"/>
    <property type="match status" value="1"/>
</dbReference>
<evidence type="ECO:0000256" key="6">
    <source>
        <dbReference type="ARBA" id="ARBA00023136"/>
    </source>
</evidence>
<evidence type="ECO:0000313" key="10">
    <source>
        <dbReference type="Proteomes" id="UP000193922"/>
    </source>
</evidence>
<dbReference type="Gene3D" id="1.20.1740.10">
    <property type="entry name" value="Amino acid/polyamine transporter I"/>
    <property type="match status" value="1"/>
</dbReference>
<keyword evidence="2" id="KW-0813">Transport</keyword>
<evidence type="ECO:0000256" key="4">
    <source>
        <dbReference type="ARBA" id="ARBA00022970"/>
    </source>
</evidence>
<feature type="transmembrane region" description="Helical" evidence="7">
    <location>
        <begin position="91"/>
        <end position="108"/>
    </location>
</feature>
<dbReference type="PANTHER" id="PTHR43341:SF1">
    <property type="entry name" value="GENERAL AMINO-ACID PERMEASE GAP1"/>
    <property type="match status" value="1"/>
</dbReference>
<feature type="transmembrane region" description="Helical" evidence="7">
    <location>
        <begin position="330"/>
        <end position="353"/>
    </location>
</feature>
<gene>
    <name evidence="9" type="ORF">DL89DRAFT_275053</name>
</gene>
<dbReference type="Pfam" id="PF00324">
    <property type="entry name" value="AA_permease"/>
    <property type="match status" value="1"/>
</dbReference>
<dbReference type="Proteomes" id="UP000193922">
    <property type="component" value="Unassembled WGS sequence"/>
</dbReference>
<feature type="transmembrane region" description="Helical" evidence="7">
    <location>
        <begin position="62"/>
        <end position="85"/>
    </location>
</feature>
<comment type="caution">
    <text evidence="9">The sequence shown here is derived from an EMBL/GenBank/DDBJ whole genome shotgun (WGS) entry which is preliminary data.</text>
</comment>
<sequence length="487" mass="53301">MISIGGTIGTGLFVGSGSSLGQAGPAGALVAYMICAMMVLAVLQSLAELATYMPVSGSFTTYGTRFITVVAADLVAASILVQFWVPDVTGIWASFILLICMVLINSFGASSFGEGEFYMALIKVVAVVAFVIVGIIVAAGGVGGRTYGFDNWTIDGAPFHNGFGGLLSCFIVAGFSFQGTEMIGVTAGESKNPRRDVPRAIRSAFWRVLLFYIATIFIIGLIVPWSDERLMSSGAEDVAQSPFVIMFQEAGITWGAHLLNAVILTAVLSAGNSGLYLTTRTLYTLSKDRMAPKIFSKTLKNGTPWVALGFNTVVSLILFGISFIGDRVIYQWLVNLSGISGFMAWAGISLEHWRFRRAYVRQGYRVSDLPYKSLWFPMCPIFAGVLLFIVILGQGYPAFQSGFDKNLFFSTYIGLPAFAIVYGVWKLMKKTKWVKMDEIDLVTDSWIAQGLDHTQDDEDDEDVDGKAPWYKFWKGWKFPVVGRRNKD</sequence>
<feature type="transmembrane region" description="Helical" evidence="7">
    <location>
        <begin position="374"/>
        <end position="395"/>
    </location>
</feature>
<feature type="transmembrane region" description="Helical" evidence="7">
    <location>
        <begin position="120"/>
        <end position="142"/>
    </location>
</feature>
<dbReference type="GeneID" id="63805899"/>
<name>A0A1Y1W8K5_9FUNG</name>
<dbReference type="AlphaFoldDB" id="A0A1Y1W8K5"/>
<evidence type="ECO:0000256" key="3">
    <source>
        <dbReference type="ARBA" id="ARBA00022692"/>
    </source>
</evidence>
<keyword evidence="4" id="KW-0029">Amino-acid transport</keyword>
<evidence type="ECO:0000259" key="8">
    <source>
        <dbReference type="Pfam" id="PF00324"/>
    </source>
</evidence>
<dbReference type="GO" id="GO:0015171">
    <property type="term" value="F:amino acid transmembrane transporter activity"/>
    <property type="evidence" value="ECO:0007669"/>
    <property type="project" value="TreeGrafter"/>
</dbReference>
<evidence type="ECO:0000256" key="2">
    <source>
        <dbReference type="ARBA" id="ARBA00022448"/>
    </source>
</evidence>
<dbReference type="OrthoDB" id="3900342at2759"/>
<evidence type="ECO:0000256" key="5">
    <source>
        <dbReference type="ARBA" id="ARBA00022989"/>
    </source>
</evidence>
<feature type="transmembrane region" description="Helical" evidence="7">
    <location>
        <begin position="162"/>
        <end position="183"/>
    </location>
</feature>
<dbReference type="InterPro" id="IPR050524">
    <property type="entry name" value="APC_YAT"/>
</dbReference>
<accession>A0A1Y1W8K5</accession>
<dbReference type="RefSeq" id="XP_040743460.1">
    <property type="nucleotide sequence ID" value="XM_040889251.1"/>
</dbReference>
<keyword evidence="5 7" id="KW-1133">Transmembrane helix</keyword>
<evidence type="ECO:0000256" key="1">
    <source>
        <dbReference type="ARBA" id="ARBA00004141"/>
    </source>
</evidence>
<dbReference type="PANTHER" id="PTHR43341">
    <property type="entry name" value="AMINO ACID PERMEASE"/>
    <property type="match status" value="1"/>
</dbReference>
<evidence type="ECO:0000256" key="7">
    <source>
        <dbReference type="SAM" id="Phobius"/>
    </source>
</evidence>
<keyword evidence="10" id="KW-1185">Reference proteome</keyword>
<feature type="transmembrane region" description="Helical" evidence="7">
    <location>
        <begin position="204"/>
        <end position="225"/>
    </location>
</feature>
<dbReference type="STRING" id="61395.A0A1Y1W8K5"/>
<dbReference type="EMBL" id="MCFD01000007">
    <property type="protein sequence ID" value="ORX69772.1"/>
    <property type="molecule type" value="Genomic_DNA"/>
</dbReference>
<evidence type="ECO:0000313" key="9">
    <source>
        <dbReference type="EMBL" id="ORX69772.1"/>
    </source>
</evidence>
<dbReference type="FunFam" id="1.20.1740.10:FF:000001">
    <property type="entry name" value="Amino acid permease"/>
    <property type="match status" value="1"/>
</dbReference>
<dbReference type="PROSITE" id="PS00218">
    <property type="entry name" value="AMINO_ACID_PERMEASE_1"/>
    <property type="match status" value="1"/>
</dbReference>
<keyword evidence="6 7" id="KW-0472">Membrane</keyword>
<dbReference type="GO" id="GO:0016020">
    <property type="term" value="C:membrane"/>
    <property type="evidence" value="ECO:0007669"/>
    <property type="project" value="UniProtKB-SubCell"/>
</dbReference>
<feature type="transmembrane region" description="Helical" evidence="7">
    <location>
        <begin position="304"/>
        <end position="324"/>
    </location>
</feature>